<dbReference type="EMBL" id="BKZW01000001">
    <property type="protein sequence ID" value="GER86551.1"/>
    <property type="molecule type" value="Genomic_DNA"/>
</dbReference>
<dbReference type="Proteomes" id="UP000326912">
    <property type="component" value="Unassembled WGS sequence"/>
</dbReference>
<proteinExistence type="predicted"/>
<organism evidence="1 2">
    <name type="scientific">Dictyobacter vulcani</name>
    <dbReference type="NCBI Taxonomy" id="2607529"/>
    <lineage>
        <taxon>Bacteria</taxon>
        <taxon>Bacillati</taxon>
        <taxon>Chloroflexota</taxon>
        <taxon>Ktedonobacteria</taxon>
        <taxon>Ktedonobacterales</taxon>
        <taxon>Dictyobacteraceae</taxon>
        <taxon>Dictyobacter</taxon>
    </lineage>
</organism>
<sequence length="169" mass="19001">MGSLTRKARYPSSLNDMIPFRLTALLEPGHVLVFNPHLGTLSHLAPGPVLLREQQFTASELCVLIPLLQNYPHYCPYEQLLAHFHGGSPTSSDIDSSRLRLHMAQQEGQWDECVRPMRGVLSRVRLKMQEFGINVVAITETGYMLKRLAQTPIGTSEMPIEPWRLGALV</sequence>
<dbReference type="AlphaFoldDB" id="A0A5J4KK55"/>
<evidence type="ECO:0000313" key="1">
    <source>
        <dbReference type="EMBL" id="GER86551.1"/>
    </source>
</evidence>
<reference evidence="1 2" key="1">
    <citation type="submission" date="2019-10" db="EMBL/GenBank/DDBJ databases">
        <title>Dictyobacter vulcani sp. nov., within the class Ktedonobacteria, isolated from soil of volcanic Mt. Zao.</title>
        <authorList>
            <person name="Zheng Y."/>
            <person name="Wang C.M."/>
            <person name="Sakai Y."/>
            <person name="Abe K."/>
            <person name="Yokota A."/>
            <person name="Yabe S."/>
        </authorList>
    </citation>
    <scope>NUCLEOTIDE SEQUENCE [LARGE SCALE GENOMIC DNA]</scope>
    <source>
        <strain evidence="1 2">W12</strain>
    </source>
</reference>
<gene>
    <name evidence="1" type="ORF">KDW_07130</name>
</gene>
<keyword evidence="2" id="KW-1185">Reference proteome</keyword>
<protein>
    <recommendedName>
        <fullName evidence="3">OmpR/PhoB-type domain-containing protein</fullName>
    </recommendedName>
</protein>
<name>A0A5J4KK55_9CHLR</name>
<comment type="caution">
    <text evidence="1">The sequence shown here is derived from an EMBL/GenBank/DDBJ whole genome shotgun (WGS) entry which is preliminary data.</text>
</comment>
<dbReference type="RefSeq" id="WP_151754664.1">
    <property type="nucleotide sequence ID" value="NZ_BKZW01000001.1"/>
</dbReference>
<evidence type="ECO:0008006" key="3">
    <source>
        <dbReference type="Google" id="ProtNLM"/>
    </source>
</evidence>
<accession>A0A5J4KK55</accession>
<evidence type="ECO:0000313" key="2">
    <source>
        <dbReference type="Proteomes" id="UP000326912"/>
    </source>
</evidence>